<evidence type="ECO:0000313" key="2">
    <source>
        <dbReference type="EMBL" id="EIY46747.1"/>
    </source>
</evidence>
<proteinExistence type="predicted"/>
<name>I8X9I3_9BACE</name>
<evidence type="ECO:0008006" key="4">
    <source>
        <dbReference type="Google" id="ProtNLM"/>
    </source>
</evidence>
<reference evidence="2 3" key="1">
    <citation type="submission" date="2012-02" db="EMBL/GenBank/DDBJ databases">
        <title>The Genome Sequence of Bacteroides nordii CL02T12C05.</title>
        <authorList>
            <consortium name="The Broad Institute Genome Sequencing Platform"/>
            <person name="Earl A."/>
            <person name="Ward D."/>
            <person name="Feldgarden M."/>
            <person name="Gevers D."/>
            <person name="Zitomersky N.L."/>
            <person name="Coyne M.J."/>
            <person name="Comstock L.E."/>
            <person name="Young S.K."/>
            <person name="Zeng Q."/>
            <person name="Gargeya S."/>
            <person name="Fitzgerald M."/>
            <person name="Haas B."/>
            <person name="Abouelleil A."/>
            <person name="Alvarado L."/>
            <person name="Arachchi H.M."/>
            <person name="Berlin A."/>
            <person name="Chapman S.B."/>
            <person name="Gearin G."/>
            <person name="Goldberg J."/>
            <person name="Griggs A."/>
            <person name="Gujja S."/>
            <person name="Hansen M."/>
            <person name="Heiman D."/>
            <person name="Howarth C."/>
            <person name="Larimer J."/>
            <person name="Lui A."/>
            <person name="MacDonald P.J.P."/>
            <person name="McCowen C."/>
            <person name="Montmayeur A."/>
            <person name="Murphy C."/>
            <person name="Neiman D."/>
            <person name="Pearson M."/>
            <person name="Priest M."/>
            <person name="Roberts A."/>
            <person name="Saif S."/>
            <person name="Shea T."/>
            <person name="Sisk P."/>
            <person name="Stolte C."/>
            <person name="Sykes S."/>
            <person name="Wortman J."/>
            <person name="Nusbaum C."/>
            <person name="Birren B."/>
        </authorList>
    </citation>
    <scope>NUCLEOTIDE SEQUENCE [LARGE SCALE GENOMIC DNA]</scope>
    <source>
        <strain evidence="2 3">CL02T12C05</strain>
    </source>
</reference>
<evidence type="ECO:0000256" key="1">
    <source>
        <dbReference type="SAM" id="SignalP"/>
    </source>
</evidence>
<evidence type="ECO:0000313" key="3">
    <source>
        <dbReference type="Proteomes" id="UP000003089"/>
    </source>
</evidence>
<dbReference type="STRING" id="997884.HMPREF1068_03515"/>
<dbReference type="AlphaFoldDB" id="I8X9I3"/>
<dbReference type="HOGENOM" id="CLU_050008_0_0_10"/>
<feature type="chain" id="PRO_5003716164" description="Protein SirB1 N-terminal domain-containing protein" evidence="1">
    <location>
        <begin position="21"/>
        <end position="341"/>
    </location>
</feature>
<dbReference type="Proteomes" id="UP000003089">
    <property type="component" value="Unassembled WGS sequence"/>
</dbReference>
<dbReference type="eggNOG" id="ENOG502Z8RC">
    <property type="taxonomic scope" value="Bacteria"/>
</dbReference>
<sequence length="341" mass="39439">MYKKIFFALCMLSLVSVLSAKCVSPFYEQAYNELNNMLSGVSNLSFKEAVFIVENAYYDETVNKDEFYDILSEYATICKNVAATNLIQYELADKESVGNHAAIFRLMTDSIPLFFNDMEGFIHLPFHYNFDDYAGSKDWSNTFVTKLLTSHKGNCHSLPIFYKLIAEEMGEKAWLSLAPNHFYIKLRNKQSGWYNTELTSGNFPSDVWMKSSGYIHLDAIVNGIYMDTLSTRNSVALCLVDLAQGYQHKYPDSYEPEFVLKCCDTALEYFPNYINALLLKVETLLEVYRKSEVKSKDTFRDIENLYGYIHRLGYRKMPDKMYVEWLSSLKDARGAYQIKSQ</sequence>
<organism evidence="2 3">
    <name type="scientific">Bacteroides nordii CL02T12C05</name>
    <dbReference type="NCBI Taxonomy" id="997884"/>
    <lineage>
        <taxon>Bacteria</taxon>
        <taxon>Pseudomonadati</taxon>
        <taxon>Bacteroidota</taxon>
        <taxon>Bacteroidia</taxon>
        <taxon>Bacteroidales</taxon>
        <taxon>Bacteroidaceae</taxon>
        <taxon>Bacteroides</taxon>
    </lineage>
</organism>
<accession>I8X9I3</accession>
<dbReference type="EMBL" id="AGXS01000023">
    <property type="protein sequence ID" value="EIY46747.1"/>
    <property type="molecule type" value="Genomic_DNA"/>
</dbReference>
<comment type="caution">
    <text evidence="2">The sequence shown here is derived from an EMBL/GenBank/DDBJ whole genome shotgun (WGS) entry which is preliminary data.</text>
</comment>
<keyword evidence="3" id="KW-1185">Reference proteome</keyword>
<feature type="signal peptide" evidence="1">
    <location>
        <begin position="1"/>
        <end position="20"/>
    </location>
</feature>
<keyword evidence="1" id="KW-0732">Signal</keyword>
<protein>
    <recommendedName>
        <fullName evidence="4">Protein SirB1 N-terminal domain-containing protein</fullName>
    </recommendedName>
</protein>
<dbReference type="PATRIC" id="fig|997884.3.peg.3599"/>
<gene>
    <name evidence="2" type="ORF">HMPREF1068_03515</name>
</gene>
<dbReference type="RefSeq" id="WP_007486784.1">
    <property type="nucleotide sequence ID" value="NZ_JH724315.1"/>
</dbReference>